<feature type="chain" id="PRO_5015444631" description="D-arabinono-1,4-lactone oxidase" evidence="5">
    <location>
        <begin position="20"/>
        <end position="511"/>
    </location>
</feature>
<accession>A0A2T2P5P4</accession>
<dbReference type="InterPro" id="IPR016167">
    <property type="entry name" value="FAD-bd_PCMH_sub1"/>
</dbReference>
<dbReference type="AlphaFoldDB" id="A0A2T2P5P4"/>
<dbReference type="InterPro" id="IPR007173">
    <property type="entry name" value="ALO_C"/>
</dbReference>
<dbReference type="GO" id="GO:0071949">
    <property type="term" value="F:FAD binding"/>
    <property type="evidence" value="ECO:0007669"/>
    <property type="project" value="InterPro"/>
</dbReference>
<dbReference type="EC" id="1.1.3.37" evidence="2"/>
<evidence type="ECO:0000256" key="2">
    <source>
        <dbReference type="ARBA" id="ARBA00013136"/>
    </source>
</evidence>
<dbReference type="InterPro" id="IPR016166">
    <property type="entry name" value="FAD-bd_PCMH"/>
</dbReference>
<sequence>MRSSSTVVVFALASAVSHAAPYNTFDGPGFPACHDVSAVHDPRSVDDMVTIVRDAARNNQPVRASGKGHMWYDTMCSDDSDTIIIRTENVNQISDLVLEEGASEGTVMIEAGVTFFQLADWLHDRGASIGYTLVNWNITLAGCVAMGAHRSSIKEESMVASGALEIHIIDGSGNLRVVQRDENNDEWLAASTSLGLLGVIARMKFKVYPDFKVYAKQDTILEKDLLEGDIYGLIAPYATANLWWWPYLRKFHHRYYDPVPTNVSDQEGFQSTFSVTKTEADIASGLLNSGKYLATSNMAAETLFFTLWSPPNFRDKRTNTDISSWPVYGWNYDVLIGGLYPGQGTQWDFGLRGLTLELAFPVTIANDVLKRIRKAFDDELKKGIVMTSTYRSGINIKFGKAYFDLLGQGTYGTEDGADWSKGTMMFDFPTFKPTVGDGLRFNEPFYQNLATMLIDEFPCRPHWTKNTREVFEQSKKHIDSNHLARFKAVREDFDPEGRFKSVVGEILGLYE</sequence>
<organism evidence="7 8">
    <name type="scientific">Corynespora cassiicola Philippines</name>
    <dbReference type="NCBI Taxonomy" id="1448308"/>
    <lineage>
        <taxon>Eukaryota</taxon>
        <taxon>Fungi</taxon>
        <taxon>Dikarya</taxon>
        <taxon>Ascomycota</taxon>
        <taxon>Pezizomycotina</taxon>
        <taxon>Dothideomycetes</taxon>
        <taxon>Pleosporomycetidae</taxon>
        <taxon>Pleosporales</taxon>
        <taxon>Corynesporascaceae</taxon>
        <taxon>Corynespora</taxon>
    </lineage>
</organism>
<evidence type="ECO:0000256" key="4">
    <source>
        <dbReference type="ARBA" id="ARBA00033418"/>
    </source>
</evidence>
<evidence type="ECO:0000256" key="5">
    <source>
        <dbReference type="SAM" id="SignalP"/>
    </source>
</evidence>
<dbReference type="InterPro" id="IPR036318">
    <property type="entry name" value="FAD-bd_PCMH-like_sf"/>
</dbReference>
<dbReference type="EMBL" id="KZ678130">
    <property type="protein sequence ID" value="PSN72648.1"/>
    <property type="molecule type" value="Genomic_DNA"/>
</dbReference>
<reference evidence="7 8" key="1">
    <citation type="journal article" date="2018" name="Front. Microbiol.">
        <title>Genome-Wide Analysis of Corynespora cassiicola Leaf Fall Disease Putative Effectors.</title>
        <authorList>
            <person name="Lopez D."/>
            <person name="Ribeiro S."/>
            <person name="Label P."/>
            <person name="Fumanal B."/>
            <person name="Venisse J.S."/>
            <person name="Kohler A."/>
            <person name="de Oliveira R.R."/>
            <person name="Labutti K."/>
            <person name="Lipzen A."/>
            <person name="Lail K."/>
            <person name="Bauer D."/>
            <person name="Ohm R.A."/>
            <person name="Barry K.W."/>
            <person name="Spatafora J."/>
            <person name="Grigoriev I.V."/>
            <person name="Martin F.M."/>
            <person name="Pujade-Renaud V."/>
        </authorList>
    </citation>
    <scope>NUCLEOTIDE SEQUENCE [LARGE SCALE GENOMIC DNA]</scope>
    <source>
        <strain evidence="7 8">Philippines</strain>
    </source>
</reference>
<dbReference type="InterPro" id="IPR010031">
    <property type="entry name" value="FAD_lactone_oxidase-like"/>
</dbReference>
<dbReference type="STRING" id="1448308.A0A2T2P5P4"/>
<evidence type="ECO:0000259" key="6">
    <source>
        <dbReference type="PROSITE" id="PS51387"/>
    </source>
</evidence>
<dbReference type="InterPro" id="IPR006094">
    <property type="entry name" value="Oxid_FAD_bind_N"/>
</dbReference>
<keyword evidence="5" id="KW-0732">Signal</keyword>
<dbReference type="PANTHER" id="PTHR43762:SF1">
    <property type="entry name" value="D-ARABINONO-1,4-LACTONE OXIDASE"/>
    <property type="match status" value="1"/>
</dbReference>
<dbReference type="Gene3D" id="3.30.43.10">
    <property type="entry name" value="Uridine Diphospho-n-acetylenolpyruvylglucosamine Reductase, domain 2"/>
    <property type="match status" value="1"/>
</dbReference>
<keyword evidence="8" id="KW-1185">Reference proteome</keyword>
<evidence type="ECO:0000313" key="7">
    <source>
        <dbReference type="EMBL" id="PSN72648.1"/>
    </source>
</evidence>
<proteinExistence type="predicted"/>
<feature type="domain" description="FAD-binding PCMH-type" evidence="6">
    <location>
        <begin position="32"/>
        <end position="210"/>
    </location>
</feature>
<keyword evidence="3" id="KW-0560">Oxidoreductase</keyword>
<dbReference type="PANTHER" id="PTHR43762">
    <property type="entry name" value="L-GULONOLACTONE OXIDASE"/>
    <property type="match status" value="1"/>
</dbReference>
<dbReference type="UniPathway" id="UPA00771">
    <property type="reaction ID" value="UER00766"/>
</dbReference>
<dbReference type="Gene3D" id="3.30.465.10">
    <property type="match status" value="1"/>
</dbReference>
<dbReference type="GO" id="GO:0016020">
    <property type="term" value="C:membrane"/>
    <property type="evidence" value="ECO:0007669"/>
    <property type="project" value="InterPro"/>
</dbReference>
<dbReference type="InterPro" id="IPR016169">
    <property type="entry name" value="FAD-bd_PCMH_sub2"/>
</dbReference>
<protein>
    <recommendedName>
        <fullName evidence="2">D-arabinono-1,4-lactone oxidase</fullName>
        <ecNumber evidence="2">1.1.3.37</ecNumber>
    </recommendedName>
    <alternativeName>
        <fullName evidence="4">L-galactono-gamma-lactone oxidase</fullName>
    </alternativeName>
</protein>
<dbReference type="Pfam" id="PF04030">
    <property type="entry name" value="ALO"/>
    <property type="match status" value="1"/>
</dbReference>
<comment type="pathway">
    <text evidence="1">Cofactor biosynthesis; D-erythroascorbate biosynthesis; dehydro-D-arabinono-1,4-lactone from D-arabinose: step 2/2.</text>
</comment>
<feature type="signal peptide" evidence="5">
    <location>
        <begin position="1"/>
        <end position="19"/>
    </location>
</feature>
<evidence type="ECO:0000256" key="3">
    <source>
        <dbReference type="ARBA" id="ARBA00023002"/>
    </source>
</evidence>
<dbReference type="Pfam" id="PF01565">
    <property type="entry name" value="FAD_binding_4"/>
    <property type="match status" value="1"/>
</dbReference>
<dbReference type="Proteomes" id="UP000240883">
    <property type="component" value="Unassembled WGS sequence"/>
</dbReference>
<gene>
    <name evidence="7" type="ORF">BS50DRAFT_545356</name>
</gene>
<evidence type="ECO:0000256" key="1">
    <source>
        <dbReference type="ARBA" id="ARBA00005083"/>
    </source>
</evidence>
<name>A0A2T2P5P4_CORCC</name>
<dbReference type="GO" id="GO:0003885">
    <property type="term" value="F:D-arabinono-1,4-lactone oxidase activity"/>
    <property type="evidence" value="ECO:0007669"/>
    <property type="project" value="UniProtKB-EC"/>
</dbReference>
<dbReference type="SUPFAM" id="SSF56176">
    <property type="entry name" value="FAD-binding/transporter-associated domain-like"/>
    <property type="match status" value="1"/>
</dbReference>
<evidence type="ECO:0000313" key="8">
    <source>
        <dbReference type="Proteomes" id="UP000240883"/>
    </source>
</evidence>
<dbReference type="OrthoDB" id="371463at2759"/>
<dbReference type="PROSITE" id="PS51387">
    <property type="entry name" value="FAD_PCMH"/>
    <property type="match status" value="1"/>
</dbReference>